<dbReference type="Pfam" id="PF07690">
    <property type="entry name" value="MFS_1"/>
    <property type="match status" value="1"/>
</dbReference>
<feature type="transmembrane region" description="Helical" evidence="6">
    <location>
        <begin position="228"/>
        <end position="249"/>
    </location>
</feature>
<keyword evidence="2" id="KW-0813">Transport</keyword>
<feature type="transmembrane region" description="Helical" evidence="6">
    <location>
        <begin position="311"/>
        <end position="330"/>
    </location>
</feature>
<dbReference type="InterPro" id="IPR036259">
    <property type="entry name" value="MFS_trans_sf"/>
</dbReference>
<evidence type="ECO:0000256" key="3">
    <source>
        <dbReference type="ARBA" id="ARBA00022692"/>
    </source>
</evidence>
<name>A0ABU4JXS8_9CLOT</name>
<dbReference type="EMBL" id="JARUJP010000034">
    <property type="protein sequence ID" value="MDW8802953.1"/>
    <property type="molecule type" value="Genomic_DNA"/>
</dbReference>
<evidence type="ECO:0000313" key="9">
    <source>
        <dbReference type="Proteomes" id="UP001281656"/>
    </source>
</evidence>
<feature type="transmembrane region" description="Helical" evidence="6">
    <location>
        <begin position="62"/>
        <end position="90"/>
    </location>
</feature>
<evidence type="ECO:0000259" key="7">
    <source>
        <dbReference type="PROSITE" id="PS50850"/>
    </source>
</evidence>
<feature type="domain" description="Major facilitator superfamily (MFS) profile" evidence="7">
    <location>
        <begin position="1"/>
        <end position="366"/>
    </location>
</feature>
<keyword evidence="5 6" id="KW-0472">Membrane</keyword>
<dbReference type="InterPro" id="IPR011701">
    <property type="entry name" value="MFS"/>
</dbReference>
<organism evidence="8 9">
    <name type="scientific">Clostridium tanneri</name>
    <dbReference type="NCBI Taxonomy" id="3037988"/>
    <lineage>
        <taxon>Bacteria</taxon>
        <taxon>Bacillati</taxon>
        <taxon>Bacillota</taxon>
        <taxon>Clostridia</taxon>
        <taxon>Eubacteriales</taxon>
        <taxon>Clostridiaceae</taxon>
        <taxon>Clostridium</taxon>
    </lineage>
</organism>
<evidence type="ECO:0000256" key="2">
    <source>
        <dbReference type="ARBA" id="ARBA00022448"/>
    </source>
</evidence>
<feature type="transmembrane region" description="Helical" evidence="6">
    <location>
        <begin position="280"/>
        <end position="299"/>
    </location>
</feature>
<comment type="caution">
    <text evidence="8">The sequence shown here is derived from an EMBL/GenBank/DDBJ whole genome shotgun (WGS) entry which is preliminary data.</text>
</comment>
<evidence type="ECO:0000256" key="6">
    <source>
        <dbReference type="SAM" id="Phobius"/>
    </source>
</evidence>
<protein>
    <submittedName>
        <fullName evidence="8">MFS transporter</fullName>
    </submittedName>
</protein>
<accession>A0ABU4JXS8</accession>
<dbReference type="Proteomes" id="UP001281656">
    <property type="component" value="Unassembled WGS sequence"/>
</dbReference>
<dbReference type="Gene3D" id="1.20.1250.20">
    <property type="entry name" value="MFS general substrate transporter like domains"/>
    <property type="match status" value="2"/>
</dbReference>
<keyword evidence="4 6" id="KW-1133">Transmembrane helix</keyword>
<feature type="transmembrane region" description="Helical" evidence="6">
    <location>
        <begin position="190"/>
        <end position="213"/>
    </location>
</feature>
<sequence>MILTAICDSVRGIFIPVLKNDFSINNTSIGIMLTSASLGYIIFTYIGGILCEKIGQKKVYILSYIFMIIPLFILAVSPNFIVFLLAIFLLNIGQSLLSIATNTLVPVLFLSFQAVLMNLTHFCYGAGSAFAQRAAGVMLYRGVTWRKIYIIIALYALVLFILFIFVKIPEPHRVKETSSIDKKSIFKNKLLYFYIFALGFYVFAETGTGNWFINYMERSYHYNKNESSLYIAMFFTVFAIGRLVGGFIIEKVGYINSVLISSIMAFVLYVFGLVLGEKGVIIVSISGFFFAIVFPTIVLTISKVFKEGSSYITGVIVTFASATSMLMNLFMGYLNDKVSSYAAYWLIPISLIFSVAFTYLIFVSTKNQLLKK</sequence>
<feature type="transmembrane region" description="Helical" evidence="6">
    <location>
        <begin position="96"/>
        <end position="115"/>
    </location>
</feature>
<feature type="transmembrane region" description="Helical" evidence="6">
    <location>
        <begin position="148"/>
        <end position="169"/>
    </location>
</feature>
<feature type="transmembrane region" description="Helical" evidence="6">
    <location>
        <begin position="29"/>
        <end position="50"/>
    </location>
</feature>
<keyword evidence="9" id="KW-1185">Reference proteome</keyword>
<gene>
    <name evidence="8" type="ORF">P8V03_17545</name>
</gene>
<comment type="subcellular location">
    <subcellularLocation>
        <location evidence="1">Cell membrane</location>
        <topology evidence="1">Multi-pass membrane protein</topology>
    </subcellularLocation>
</comment>
<evidence type="ECO:0000256" key="4">
    <source>
        <dbReference type="ARBA" id="ARBA00022989"/>
    </source>
</evidence>
<feature type="transmembrane region" description="Helical" evidence="6">
    <location>
        <begin position="342"/>
        <end position="362"/>
    </location>
</feature>
<evidence type="ECO:0000313" key="8">
    <source>
        <dbReference type="EMBL" id="MDW8802953.1"/>
    </source>
</evidence>
<evidence type="ECO:0000256" key="5">
    <source>
        <dbReference type="ARBA" id="ARBA00023136"/>
    </source>
</evidence>
<dbReference type="PROSITE" id="PS50850">
    <property type="entry name" value="MFS"/>
    <property type="match status" value="1"/>
</dbReference>
<dbReference type="PANTHER" id="PTHR23514:SF13">
    <property type="entry name" value="INNER MEMBRANE PROTEIN YBJJ"/>
    <property type="match status" value="1"/>
</dbReference>
<dbReference type="PANTHER" id="PTHR23514">
    <property type="entry name" value="BYPASS OF STOP CODON PROTEIN 6"/>
    <property type="match status" value="1"/>
</dbReference>
<feature type="transmembrane region" description="Helical" evidence="6">
    <location>
        <begin position="254"/>
        <end position="274"/>
    </location>
</feature>
<keyword evidence="3 6" id="KW-0812">Transmembrane</keyword>
<proteinExistence type="predicted"/>
<reference evidence="8 9" key="1">
    <citation type="submission" date="2023-04" db="EMBL/GenBank/DDBJ databases">
        <title>Clostridium tannerae sp. nov., isolated from the fecal material of an alpaca.</title>
        <authorList>
            <person name="Miller S."/>
            <person name="Hendry M."/>
            <person name="King J."/>
            <person name="Sankaranarayanan K."/>
            <person name="Lawson P.A."/>
        </authorList>
    </citation>
    <scope>NUCLEOTIDE SEQUENCE [LARGE SCALE GENOMIC DNA]</scope>
    <source>
        <strain evidence="8 9">A1-XYC3</strain>
    </source>
</reference>
<evidence type="ECO:0000256" key="1">
    <source>
        <dbReference type="ARBA" id="ARBA00004651"/>
    </source>
</evidence>
<dbReference type="InterPro" id="IPR020846">
    <property type="entry name" value="MFS_dom"/>
</dbReference>
<dbReference type="SUPFAM" id="SSF103473">
    <property type="entry name" value="MFS general substrate transporter"/>
    <property type="match status" value="1"/>
</dbReference>
<dbReference type="InterPro" id="IPR051788">
    <property type="entry name" value="MFS_Transporter"/>
</dbReference>